<dbReference type="SUPFAM" id="SSF53098">
    <property type="entry name" value="Ribonuclease H-like"/>
    <property type="match status" value="1"/>
</dbReference>
<reference evidence="4" key="2">
    <citation type="submission" date="2019-10" db="EMBL/GenBank/DDBJ databases">
        <title>A de novo genome assembly of a pear dwarfing rootstock.</title>
        <authorList>
            <person name="Wang F."/>
            <person name="Wang J."/>
            <person name="Li S."/>
            <person name="Zhang Y."/>
            <person name="Fang M."/>
            <person name="Ma L."/>
            <person name="Zhao Y."/>
            <person name="Jiang S."/>
        </authorList>
    </citation>
    <scope>NUCLEOTIDE SEQUENCE [LARGE SCALE GENOMIC DNA]</scope>
</reference>
<dbReference type="InterPro" id="IPR013103">
    <property type="entry name" value="RVT_2"/>
</dbReference>
<dbReference type="GO" id="GO:0003676">
    <property type="term" value="F:nucleic acid binding"/>
    <property type="evidence" value="ECO:0007669"/>
    <property type="project" value="InterPro"/>
</dbReference>
<dbReference type="SUPFAM" id="SSF56672">
    <property type="entry name" value="DNA/RNA polymerases"/>
    <property type="match status" value="1"/>
</dbReference>
<dbReference type="InterPro" id="IPR036397">
    <property type="entry name" value="RNaseH_sf"/>
</dbReference>
<dbReference type="EMBL" id="SMOL01000553">
    <property type="protein sequence ID" value="KAB2608320.1"/>
    <property type="molecule type" value="Genomic_DNA"/>
</dbReference>
<proteinExistence type="predicted"/>
<dbReference type="InterPro" id="IPR012337">
    <property type="entry name" value="RNaseH-like_sf"/>
</dbReference>
<protein>
    <recommendedName>
        <fullName evidence="2">Reverse transcriptase Ty1/copia-type domain-containing protein</fullName>
    </recommendedName>
</protein>
<dbReference type="InterPro" id="IPR043502">
    <property type="entry name" value="DNA/RNA_pol_sf"/>
</dbReference>
<dbReference type="PANTHER" id="PTHR47481">
    <property type="match status" value="1"/>
</dbReference>
<reference evidence="3 4" key="1">
    <citation type="submission" date="2019-09" db="EMBL/GenBank/DDBJ databases">
        <authorList>
            <person name="Ou C."/>
        </authorList>
    </citation>
    <scope>NUCLEOTIDE SEQUENCE [LARGE SCALE GENOMIC DNA]</scope>
    <source>
        <strain evidence="3">S2</strain>
        <tissue evidence="3">Leaf</tissue>
    </source>
</reference>
<evidence type="ECO:0000313" key="4">
    <source>
        <dbReference type="Proteomes" id="UP000327157"/>
    </source>
</evidence>
<organism evidence="3 4">
    <name type="scientific">Pyrus ussuriensis x Pyrus communis</name>
    <dbReference type="NCBI Taxonomy" id="2448454"/>
    <lineage>
        <taxon>Eukaryota</taxon>
        <taxon>Viridiplantae</taxon>
        <taxon>Streptophyta</taxon>
        <taxon>Embryophyta</taxon>
        <taxon>Tracheophyta</taxon>
        <taxon>Spermatophyta</taxon>
        <taxon>Magnoliopsida</taxon>
        <taxon>eudicotyledons</taxon>
        <taxon>Gunneridae</taxon>
        <taxon>Pentapetalae</taxon>
        <taxon>rosids</taxon>
        <taxon>fabids</taxon>
        <taxon>Rosales</taxon>
        <taxon>Rosaceae</taxon>
        <taxon>Amygdaloideae</taxon>
        <taxon>Maleae</taxon>
        <taxon>Pyrus</taxon>
    </lineage>
</organism>
<dbReference type="OrthoDB" id="998461at2759"/>
<sequence>MLCVLFFSLESSKYFLLPSSMATWASPSSETATPINSQISDPSSGSSSTPSIAIQNIGSMVPIKLTTSNYLTWSALFAPIFSRYNLTGILDGSVPPPSQFISDAAGNSVLNPAYVSWFENDQNILIWINSTLFESIIPYTVGVTDSRELWAKLESRLAAASQSHIHELRSRLHCISKGDSTAAQYLQQIEAIVDALASAGAPVEDSELISIQLANRKKTTPNVQIQAYNSTAGILPTPTSQAFSPQPTWLIDSGASTHMTNSYTNLQNPEPYSGPEQVYIGDGKVTHGIHHQLSCPHTPQQNGCAERKHRHIVETARTLLIVSKAPRAWYEKLHAALRTLGFVGSQSDHSLFVKKDPMVFVLVYVDDIIVTGPSISECQHVISQLSSLFPIKDLGALHYFLGIEVHQSSKGIFITQTKYILDLLKKANMDGSKPCSLQYLTWTRPDLSFAVNLVCQFMHSPRQSHLQAVKQILRYLKGTIDLGLWFSKSPSVPCLKAFSDADWLWCDNQSAISLAKNPLFHARTKHVEIDYHYIHEKVEENVASILEHRQYSHISNLQYSTSQHSLSSPSSHHKTPTSNPPQFH</sequence>
<gene>
    <name evidence="3" type="ORF">D8674_011488</name>
</gene>
<evidence type="ECO:0000256" key="1">
    <source>
        <dbReference type="SAM" id="MobiDB-lite"/>
    </source>
</evidence>
<evidence type="ECO:0000313" key="3">
    <source>
        <dbReference type="EMBL" id="KAB2608320.1"/>
    </source>
</evidence>
<keyword evidence="4" id="KW-1185">Reference proteome</keyword>
<comment type="caution">
    <text evidence="3">The sequence shown here is derived from an EMBL/GenBank/DDBJ whole genome shotgun (WGS) entry which is preliminary data.</text>
</comment>
<dbReference type="CDD" id="cd09272">
    <property type="entry name" value="RNase_HI_RT_Ty1"/>
    <property type="match status" value="1"/>
</dbReference>
<feature type="domain" description="Reverse transcriptase Ty1/copia-type" evidence="2">
    <location>
        <begin position="311"/>
        <end position="436"/>
    </location>
</feature>
<evidence type="ECO:0000259" key="2">
    <source>
        <dbReference type="Pfam" id="PF07727"/>
    </source>
</evidence>
<reference evidence="3 4" key="3">
    <citation type="submission" date="2019-11" db="EMBL/GenBank/DDBJ databases">
        <title>A de novo genome assembly of a pear dwarfing rootstock.</title>
        <authorList>
            <person name="Wang F."/>
            <person name="Wang J."/>
            <person name="Li S."/>
            <person name="Zhang Y."/>
            <person name="Fang M."/>
            <person name="Ma L."/>
            <person name="Zhao Y."/>
            <person name="Jiang S."/>
        </authorList>
    </citation>
    <scope>NUCLEOTIDE SEQUENCE [LARGE SCALE GENOMIC DNA]</scope>
    <source>
        <strain evidence="3">S2</strain>
        <tissue evidence="3">Leaf</tissue>
    </source>
</reference>
<dbReference type="AlphaFoldDB" id="A0A5N5G3P6"/>
<name>A0A5N5G3P6_9ROSA</name>
<dbReference type="Pfam" id="PF07727">
    <property type="entry name" value="RVT_2"/>
    <property type="match status" value="1"/>
</dbReference>
<dbReference type="Proteomes" id="UP000327157">
    <property type="component" value="Chromosome 14"/>
</dbReference>
<accession>A0A5N5G3P6</accession>
<dbReference type="Gene3D" id="3.30.420.10">
    <property type="entry name" value="Ribonuclease H-like superfamily/Ribonuclease H"/>
    <property type="match status" value="1"/>
</dbReference>
<dbReference type="PANTHER" id="PTHR47481:SF31">
    <property type="entry name" value="OS01G0873500 PROTEIN"/>
    <property type="match status" value="1"/>
</dbReference>
<feature type="region of interest" description="Disordered" evidence="1">
    <location>
        <begin position="562"/>
        <end position="584"/>
    </location>
</feature>